<dbReference type="EMBL" id="JBBDHD010000009">
    <property type="protein sequence ID" value="MFH7594522.1"/>
    <property type="molecule type" value="Genomic_DNA"/>
</dbReference>
<protein>
    <submittedName>
        <fullName evidence="1">DUF6000 family protein</fullName>
    </submittedName>
</protein>
<dbReference type="Pfam" id="PF19463">
    <property type="entry name" value="DUF6000"/>
    <property type="match status" value="1"/>
</dbReference>
<evidence type="ECO:0000313" key="2">
    <source>
        <dbReference type="Proteomes" id="UP001610631"/>
    </source>
</evidence>
<keyword evidence="2" id="KW-1185">Reference proteome</keyword>
<dbReference type="Proteomes" id="UP001610631">
    <property type="component" value="Unassembled WGS sequence"/>
</dbReference>
<comment type="caution">
    <text evidence="1">The sequence shown here is derived from an EMBL/GenBank/DDBJ whole genome shotgun (WGS) entry which is preliminary data.</text>
</comment>
<reference evidence="1 2" key="1">
    <citation type="submission" date="2024-03" db="EMBL/GenBank/DDBJ databases">
        <title>Whole genome sequencing of Streptomyces racemochromogenes, to identify antimicrobial biosynthetic gene clusters.</title>
        <authorList>
            <person name="Suryawanshi P."/>
            <person name="Krishnaraj P.U."/>
            <person name="Arun Y.P."/>
            <person name="Suryawanshi M.P."/>
            <person name="Rakshit O."/>
        </authorList>
    </citation>
    <scope>NUCLEOTIDE SEQUENCE [LARGE SCALE GENOMIC DNA]</scope>
    <source>
        <strain evidence="1 2">AUDT626</strain>
    </source>
</reference>
<sequence length="215" mass="23341">MRDVCADPEPADLVRRFVTPGRRYLRLGGGALRLTGAERELFVEELVGAAREITPTELGTLFEGGWRERKTAAWLVAVAGRTEFRTLIGELLPASAGPYAGGAYCVTLATFGEDADADLLCGYLDHYLRRPDLCYDQGPALGALLHLDAALGTERASRYLAAGGLWQQWAEARPGIAPEPQEVRQFVDRLCSFANECAELFAGRGSQALSPRPDS</sequence>
<evidence type="ECO:0000313" key="1">
    <source>
        <dbReference type="EMBL" id="MFH7594522.1"/>
    </source>
</evidence>
<name>A0ABW7P8Z6_9ACTN</name>
<accession>A0ABW7P8Z6</accession>
<organism evidence="1 2">
    <name type="scientific">Streptomyces racemochromogenes</name>
    <dbReference type="NCBI Taxonomy" id="67353"/>
    <lineage>
        <taxon>Bacteria</taxon>
        <taxon>Bacillati</taxon>
        <taxon>Actinomycetota</taxon>
        <taxon>Actinomycetes</taxon>
        <taxon>Kitasatosporales</taxon>
        <taxon>Streptomycetaceae</taxon>
        <taxon>Streptomyces</taxon>
    </lineage>
</organism>
<dbReference type="RefSeq" id="WP_395508458.1">
    <property type="nucleotide sequence ID" value="NZ_JBBDHD010000009.1"/>
</dbReference>
<gene>
    <name evidence="1" type="ORF">WDV06_05370</name>
</gene>
<dbReference type="InterPro" id="IPR046042">
    <property type="entry name" value="DUF6000"/>
</dbReference>
<proteinExistence type="predicted"/>